<dbReference type="InterPro" id="IPR027271">
    <property type="entry name" value="Acetolactate_synth/TF_NikR_C"/>
</dbReference>
<accession>A0A101ERQ4</accession>
<dbReference type="CDD" id="cd04878">
    <property type="entry name" value="ACT_AHAS"/>
    <property type="match status" value="1"/>
</dbReference>
<dbReference type="PROSITE" id="PS51671">
    <property type="entry name" value="ACT"/>
    <property type="match status" value="1"/>
</dbReference>
<keyword evidence="5 8" id="KW-0028">Amino-acid biosynthesis</keyword>
<evidence type="ECO:0000256" key="6">
    <source>
        <dbReference type="ARBA" id="ARBA00023304"/>
    </source>
</evidence>
<dbReference type="PANTHER" id="PTHR30239:SF0">
    <property type="entry name" value="ACETOLACTATE SYNTHASE SMALL SUBUNIT 1, CHLOROPLASTIC"/>
    <property type="match status" value="1"/>
</dbReference>
<dbReference type="NCBIfam" id="NF008864">
    <property type="entry name" value="PRK11895.1"/>
    <property type="match status" value="1"/>
</dbReference>
<keyword evidence="8" id="KW-0808">Transferase</keyword>
<dbReference type="InterPro" id="IPR004789">
    <property type="entry name" value="Acetalactate_synth_ssu"/>
</dbReference>
<dbReference type="GO" id="GO:0009099">
    <property type="term" value="P:L-valine biosynthetic process"/>
    <property type="evidence" value="ECO:0007669"/>
    <property type="project" value="UniProtKB-UniRule"/>
</dbReference>
<dbReference type="GO" id="GO:0005829">
    <property type="term" value="C:cytosol"/>
    <property type="evidence" value="ECO:0007669"/>
    <property type="project" value="TreeGrafter"/>
</dbReference>
<evidence type="ECO:0000256" key="4">
    <source>
        <dbReference type="ARBA" id="ARBA00011744"/>
    </source>
</evidence>
<dbReference type="SMR" id="A0A101ERQ4"/>
<dbReference type="Gene3D" id="3.30.70.1150">
    <property type="entry name" value="ACT-like. Chain A, domain 2"/>
    <property type="match status" value="1"/>
</dbReference>
<comment type="function">
    <text evidence="8">Catalyzes the conversion of 2 pyruvate molecules into acetolactate in the first common step of the biosynthetic pathway of the branched-amino acids such as leucine, isoleucine, and valine.</text>
</comment>
<dbReference type="Gene3D" id="3.30.70.260">
    <property type="match status" value="1"/>
</dbReference>
<reference evidence="9 10" key="1">
    <citation type="journal article" date="2015" name="MBio">
        <title>Genome-Resolved Metagenomic Analysis Reveals Roles for Candidate Phyla and Other Microbial Community Members in Biogeochemical Transformations in Oil Reservoirs.</title>
        <authorList>
            <person name="Hu P."/>
            <person name="Tom L."/>
            <person name="Singh A."/>
            <person name="Thomas B.C."/>
            <person name="Baker B.J."/>
            <person name="Piceno Y.M."/>
            <person name="Andersen G.L."/>
            <person name="Banfield J.F."/>
        </authorList>
    </citation>
    <scope>NUCLEOTIDE SEQUENCE [LARGE SCALE GENOMIC DNA]</scope>
    <source>
        <strain evidence="9">46_26</strain>
    </source>
</reference>
<proteinExistence type="inferred from homology"/>
<organism evidence="9 10">
    <name type="scientific">Thermotoga petrophila</name>
    <dbReference type="NCBI Taxonomy" id="93929"/>
    <lineage>
        <taxon>Bacteria</taxon>
        <taxon>Thermotogati</taxon>
        <taxon>Thermotogota</taxon>
        <taxon>Thermotogae</taxon>
        <taxon>Thermotogales</taxon>
        <taxon>Thermotogaceae</taxon>
        <taxon>Thermotoga</taxon>
    </lineage>
</organism>
<dbReference type="PANTHER" id="PTHR30239">
    <property type="entry name" value="ACETOLACTATE SYNTHASE SMALL SUBUNIT"/>
    <property type="match status" value="1"/>
</dbReference>
<comment type="pathway">
    <text evidence="1 8">Amino-acid biosynthesis; L-isoleucine biosynthesis; L-isoleucine from 2-oxobutanoate: step 1/4.</text>
</comment>
<dbReference type="InterPro" id="IPR054480">
    <property type="entry name" value="AHAS_small-like_ACT"/>
</dbReference>
<dbReference type="AlphaFoldDB" id="A0A101ERQ4"/>
<dbReference type="InterPro" id="IPR045865">
    <property type="entry name" value="ACT-like_dom_sf"/>
</dbReference>
<dbReference type="UniPathway" id="UPA00047">
    <property type="reaction ID" value="UER00055"/>
</dbReference>
<dbReference type="PATRIC" id="fig|93930.3.peg.847"/>
<gene>
    <name evidence="9" type="ORF">XD57_0198</name>
</gene>
<evidence type="ECO:0000256" key="1">
    <source>
        <dbReference type="ARBA" id="ARBA00004974"/>
    </source>
</evidence>
<comment type="subunit">
    <text evidence="4 8">Dimer of large and small chains.</text>
</comment>
<dbReference type="GO" id="GO:0003984">
    <property type="term" value="F:acetolactate synthase activity"/>
    <property type="evidence" value="ECO:0007669"/>
    <property type="project" value="UniProtKB-UniRule"/>
</dbReference>
<dbReference type="RefSeq" id="WP_004081340.1">
    <property type="nucleotide sequence ID" value="NZ_DAITJQ010000003.1"/>
</dbReference>
<comment type="catalytic activity">
    <reaction evidence="7 8">
        <text>2 pyruvate + H(+) = (2S)-2-acetolactate + CO2</text>
        <dbReference type="Rhea" id="RHEA:25249"/>
        <dbReference type="ChEBI" id="CHEBI:15361"/>
        <dbReference type="ChEBI" id="CHEBI:15378"/>
        <dbReference type="ChEBI" id="CHEBI:16526"/>
        <dbReference type="ChEBI" id="CHEBI:58476"/>
        <dbReference type="EC" id="2.2.1.6"/>
    </reaction>
</comment>
<name>A0A101ERQ4_9THEM</name>
<dbReference type="EMBL" id="LGFG01000008">
    <property type="protein sequence ID" value="KUK23698.1"/>
    <property type="molecule type" value="Genomic_DNA"/>
</dbReference>
<comment type="caution">
    <text evidence="9">The sequence shown here is derived from an EMBL/GenBank/DDBJ whole genome shotgun (WGS) entry which is preliminary data.</text>
</comment>
<evidence type="ECO:0000256" key="5">
    <source>
        <dbReference type="ARBA" id="ARBA00022605"/>
    </source>
</evidence>
<dbReference type="UniPathway" id="UPA00049">
    <property type="reaction ID" value="UER00059"/>
</dbReference>
<sequence length="171" mass="19443">MTDQIREHLVSMLVHNKPGVMRKVANLFARRGFNISSITVGESETPGLSRLVIMVKGDDKTIEQIEKQAYKLVEVVKVTPIDPLPENRVEREMALIKVRFDEDKQEIFQLVEIFRGKIIDVSREGAIIEITGARSKVEAFINLLPQKQVEEIARTGIVAMNRWNVKEGEGF</sequence>
<dbReference type="InterPro" id="IPR019455">
    <property type="entry name" value="Acetolactate_synth_ssu_C"/>
</dbReference>
<keyword evidence="6 8" id="KW-0100">Branched-chain amino acid biosynthesis</keyword>
<dbReference type="OMA" id="RPFGIKE"/>
<dbReference type="EC" id="2.2.1.6" evidence="8"/>
<dbReference type="Proteomes" id="UP000058636">
    <property type="component" value="Unassembled WGS sequence"/>
</dbReference>
<evidence type="ECO:0000256" key="2">
    <source>
        <dbReference type="ARBA" id="ARBA00005025"/>
    </source>
</evidence>
<dbReference type="InterPro" id="IPR002912">
    <property type="entry name" value="ACT_dom"/>
</dbReference>
<dbReference type="InterPro" id="IPR039557">
    <property type="entry name" value="AHAS_ACT"/>
</dbReference>
<evidence type="ECO:0000313" key="10">
    <source>
        <dbReference type="Proteomes" id="UP000058636"/>
    </source>
</evidence>
<evidence type="ECO:0000256" key="3">
    <source>
        <dbReference type="ARBA" id="ARBA00006341"/>
    </source>
</evidence>
<evidence type="ECO:0000313" key="9">
    <source>
        <dbReference type="EMBL" id="KUK23698.1"/>
    </source>
</evidence>
<dbReference type="GO" id="GO:0009097">
    <property type="term" value="P:isoleucine biosynthetic process"/>
    <property type="evidence" value="ECO:0007669"/>
    <property type="project" value="UniProtKB-UniRule"/>
</dbReference>
<dbReference type="Pfam" id="PF10369">
    <property type="entry name" value="ALS_ss_C"/>
    <property type="match status" value="1"/>
</dbReference>
<evidence type="ECO:0000256" key="7">
    <source>
        <dbReference type="ARBA" id="ARBA00048670"/>
    </source>
</evidence>
<dbReference type="NCBIfam" id="TIGR00119">
    <property type="entry name" value="acolac_sm"/>
    <property type="match status" value="1"/>
</dbReference>
<dbReference type="Pfam" id="PF22629">
    <property type="entry name" value="ACT_AHAS_ss"/>
    <property type="match status" value="1"/>
</dbReference>
<dbReference type="FunFam" id="3.30.70.260:FF:000001">
    <property type="entry name" value="Acetolactate synthase, small subunit"/>
    <property type="match status" value="1"/>
</dbReference>
<protein>
    <recommendedName>
        <fullName evidence="8">Acetolactate synthase small subunit</fullName>
        <shortName evidence="8">AHAS</shortName>
        <shortName evidence="8">ALS</shortName>
        <ecNumber evidence="8">2.2.1.6</ecNumber>
    </recommendedName>
    <alternativeName>
        <fullName evidence="8">Acetohydroxy-acid synthase small subunit</fullName>
    </alternativeName>
</protein>
<dbReference type="FunFam" id="3.30.70.1150:FF:000001">
    <property type="entry name" value="Acetolactate synthase small subunit"/>
    <property type="match status" value="1"/>
</dbReference>
<dbReference type="GO" id="GO:1990610">
    <property type="term" value="F:acetolactate synthase regulator activity"/>
    <property type="evidence" value="ECO:0007669"/>
    <property type="project" value="UniProtKB-UniRule"/>
</dbReference>
<comment type="pathway">
    <text evidence="2 8">Amino-acid biosynthesis; L-valine biosynthesis; L-valine from pyruvate: step 1/4.</text>
</comment>
<comment type="similarity">
    <text evidence="3 8">Belongs to the acetolactate synthase small subunit family.</text>
</comment>
<dbReference type="SUPFAM" id="SSF55021">
    <property type="entry name" value="ACT-like"/>
    <property type="match status" value="2"/>
</dbReference>
<evidence type="ECO:0000256" key="8">
    <source>
        <dbReference type="RuleBase" id="RU368092"/>
    </source>
</evidence>